<dbReference type="KEGG" id="gba:J421_4576"/>
<evidence type="ECO:0008006" key="4">
    <source>
        <dbReference type="Google" id="ProtNLM"/>
    </source>
</evidence>
<dbReference type="Gene3D" id="3.40.50.300">
    <property type="entry name" value="P-loop containing nucleotide triphosphate hydrolases"/>
    <property type="match status" value="1"/>
</dbReference>
<dbReference type="SUPFAM" id="SSF52540">
    <property type="entry name" value="P-loop containing nucleoside triphosphate hydrolases"/>
    <property type="match status" value="1"/>
</dbReference>
<protein>
    <recommendedName>
        <fullName evidence="4">Rad50/SbcC-type AAA domain-containing protein</fullName>
    </recommendedName>
</protein>
<name>W0RMA0_9BACT</name>
<reference evidence="2 3" key="2">
    <citation type="journal article" date="2014" name="Genome Announc.">
        <title>Genome Sequence and Methylome of Soil Bacterium Gemmatirosa kalamazoonensis KBS708T, a Member of the Rarely Cultivated Gemmatimonadetes Phylum.</title>
        <authorList>
            <person name="Debruyn J.M."/>
            <person name="Radosevich M."/>
            <person name="Wommack K.E."/>
            <person name="Polson S.W."/>
            <person name="Hauser L.J."/>
            <person name="Fawaz M.N."/>
            <person name="Korlach J."/>
            <person name="Tsai Y.C."/>
        </authorList>
    </citation>
    <scope>NUCLEOTIDE SEQUENCE [LARGE SCALE GENOMIC DNA]</scope>
    <source>
        <strain evidence="2 3">KBS708</strain>
        <plasmid evidence="2">1</plasmid>
        <plasmid evidence="3">Plasmid 1</plasmid>
    </source>
</reference>
<dbReference type="InParanoid" id="W0RMA0"/>
<dbReference type="EMBL" id="CP007129">
    <property type="protein sequence ID" value="AHG92111.1"/>
    <property type="molecule type" value="Genomic_DNA"/>
</dbReference>
<dbReference type="AlphaFoldDB" id="W0RMA0"/>
<keyword evidence="2" id="KW-0614">Plasmid</keyword>
<reference evidence="2" key="1">
    <citation type="submission" date="2013-12" db="EMBL/GenBank/DDBJ databases">
        <authorList>
            <person name="DeBruyn J.M."/>
            <person name="Radosevich M."/>
            <person name="Wommack K.Eric."/>
            <person name="Polson S."/>
            <person name="Hauser L.J."/>
            <person name="Fawaz M.N."/>
            <person name="Korlach J."/>
            <person name="Tsai Y.-C."/>
        </authorList>
    </citation>
    <scope>NUCLEOTIDE SEQUENCE</scope>
    <source>
        <strain evidence="2">KBS708</strain>
        <plasmid evidence="2">1</plasmid>
    </source>
</reference>
<evidence type="ECO:0000313" key="2">
    <source>
        <dbReference type="EMBL" id="AHG92179.1"/>
    </source>
</evidence>
<evidence type="ECO:0000313" key="3">
    <source>
        <dbReference type="Proteomes" id="UP000019151"/>
    </source>
</evidence>
<organism evidence="2 3">
    <name type="scientific">Gemmatirosa kalamazoonensis</name>
    <dbReference type="NCBI Taxonomy" id="861299"/>
    <lineage>
        <taxon>Bacteria</taxon>
        <taxon>Pseudomonadati</taxon>
        <taxon>Gemmatimonadota</taxon>
        <taxon>Gemmatimonadia</taxon>
        <taxon>Gemmatimonadales</taxon>
        <taxon>Gemmatimonadaceae</taxon>
        <taxon>Gemmatirosa</taxon>
    </lineage>
</organism>
<evidence type="ECO:0000313" key="1">
    <source>
        <dbReference type="EMBL" id="AHG92111.1"/>
    </source>
</evidence>
<dbReference type="PATRIC" id="fig|861299.3.peg.4630"/>
<gene>
    <name evidence="1" type="ORF">J421_4576</name>
    <name evidence="2" type="ORF">J421_4644</name>
</gene>
<accession>W0RMA0</accession>
<dbReference type="KEGG" id="gba:J421_4644"/>
<dbReference type="RefSeq" id="WP_025413533.1">
    <property type="nucleotide sequence ID" value="NZ_CP007129.1"/>
</dbReference>
<proteinExistence type="predicted"/>
<dbReference type="OrthoDB" id="103556at2"/>
<dbReference type="EMBL" id="CP007129">
    <property type="protein sequence ID" value="AHG92179.1"/>
    <property type="molecule type" value="Genomic_DNA"/>
</dbReference>
<dbReference type="HOGENOM" id="CLU_026279_0_0_0"/>
<keyword evidence="3" id="KW-1185">Reference proteome</keyword>
<dbReference type="Proteomes" id="UP000019151">
    <property type="component" value="Plasmid 1"/>
</dbReference>
<geneLocation type="plasmid" evidence="2 3">
    <name>1</name>
</geneLocation>
<sequence length="682" mass="75651">MIITRLRLRAYTAIGEVGVTIPFSKGLVLLRAEGAGGKSNCLLAILYALGLDGMLGPSKAVPLKHAMTDFVDVDGEEVPVISSEVMLEIQDAAGRFITVLRSVKGNRSRDLVTVWEGEHLEDTESASVPSRDFFVRVPGAVTNAAGFHQYLASFFGWKLPGVLTYGGETVPLYMESIFPLLFVEQVRGWSAIEGIYPTHFRIRDPGTRAVEFILALGIRDLAARRALLERDMESVRVSWTQSARQVDAVARNLGAVVHGLPNAPVAEWPTSAPPRLLVSAGENWEPIDALIATLESELAEKSREPARTTAEVAPQLEADLREAERRVRTVEAWLSGVFNDIELLELEITRTEERIRALADDLTRNKDALRLKKLGSTRALAITSDRCPTCHQSVELALLPEVRAAEASPMTLEDNVRYLEDQRDMFQLVLAQTQDSLSAKLRQSTAGGEELARARATVRDLRAALVAHPLTTSKESVAEIVRLEARIDALKRGVRLAQEYTNEFTVLAERWADLQARLAELPEDSISAEDAAKLGALQSSFTEQLVEYGLTSVEPHAIVIPRDSLRPEYKGFDLQFDLAGSDATRATWAYRNAFLEVARTHATNHPGFLIIDEPQQQHPSLESFGALLRRVSRSERHDQQVIISTNEKVSDLRALLEGHSYTLLDYGDERMMRLVSRTERPV</sequence>
<dbReference type="InterPro" id="IPR027417">
    <property type="entry name" value="P-loop_NTPase"/>
</dbReference>